<keyword evidence="8" id="KW-1003">Cell membrane</keyword>
<keyword evidence="16" id="KW-0594">Phospholipid biosynthesis</keyword>
<feature type="transmembrane region" description="Helical" evidence="24">
    <location>
        <begin position="66"/>
        <end position="98"/>
    </location>
</feature>
<evidence type="ECO:0000256" key="19">
    <source>
        <dbReference type="ARBA" id="ARBA00031825"/>
    </source>
</evidence>
<evidence type="ECO:0000256" key="8">
    <source>
        <dbReference type="ARBA" id="ARBA00022475"/>
    </source>
</evidence>
<evidence type="ECO:0000256" key="17">
    <source>
        <dbReference type="ARBA" id="ARBA00023264"/>
    </source>
</evidence>
<evidence type="ECO:0000256" key="21">
    <source>
        <dbReference type="ARBA" id="ARBA00032396"/>
    </source>
</evidence>
<evidence type="ECO:0000256" key="22">
    <source>
        <dbReference type="ARBA" id="ARBA00032743"/>
    </source>
</evidence>
<comment type="subcellular location">
    <subcellularLocation>
        <location evidence="2">Cell membrane</location>
        <topology evidence="2">Multi-pass membrane protein</topology>
    </subcellularLocation>
</comment>
<evidence type="ECO:0000256" key="14">
    <source>
        <dbReference type="ARBA" id="ARBA00023098"/>
    </source>
</evidence>
<evidence type="ECO:0000256" key="6">
    <source>
        <dbReference type="ARBA" id="ARBA00012487"/>
    </source>
</evidence>
<comment type="catalytic activity">
    <reaction evidence="1">
        <text>a 1,2-diacyl-sn-glycero-3-phosphate + CTP + H(+) = a CDP-1,2-diacyl-sn-glycerol + diphosphate</text>
        <dbReference type="Rhea" id="RHEA:16229"/>
        <dbReference type="ChEBI" id="CHEBI:15378"/>
        <dbReference type="ChEBI" id="CHEBI:33019"/>
        <dbReference type="ChEBI" id="CHEBI:37563"/>
        <dbReference type="ChEBI" id="CHEBI:58332"/>
        <dbReference type="ChEBI" id="CHEBI:58608"/>
        <dbReference type="EC" id="2.7.7.41"/>
    </reaction>
</comment>
<evidence type="ECO:0000313" key="26">
    <source>
        <dbReference type="Proteomes" id="UP000199302"/>
    </source>
</evidence>
<sequence length="263" mass="27369">MASANWDDLRTRILTSAALLAVGALCVWLGGPAFHLLVVAICAAMAWELIRMTVPERRRGARRMALAVGAAVGVLPLLPSWGFFLPISALVAAGAGLWAERLRWAVAGVTVLIIAAGFGLLTLRLNGGIGWVLWLVSVVVATDVLGYFAGRALGGPKFWPRVSPKKTWSGTVAGWIGAALVGLGFMQVTGLGPELIPLSIGTSMASQAGDLLESACKRRCGVKDSSTLLPGHGGVWDRFDGMIGAAFFVAIIQAAINAAGVVL</sequence>
<keyword evidence="11 24" id="KW-0812">Transmembrane</keyword>
<evidence type="ECO:0000256" key="24">
    <source>
        <dbReference type="SAM" id="Phobius"/>
    </source>
</evidence>
<evidence type="ECO:0000256" key="5">
    <source>
        <dbReference type="ARBA" id="ARBA00010185"/>
    </source>
</evidence>
<feature type="transmembrane region" description="Helical" evidence="24">
    <location>
        <begin position="242"/>
        <end position="262"/>
    </location>
</feature>
<organism evidence="25 26">
    <name type="scientific">Poseidonocella sedimentorum</name>
    <dbReference type="NCBI Taxonomy" id="871652"/>
    <lineage>
        <taxon>Bacteria</taxon>
        <taxon>Pseudomonadati</taxon>
        <taxon>Pseudomonadota</taxon>
        <taxon>Alphaproteobacteria</taxon>
        <taxon>Rhodobacterales</taxon>
        <taxon>Roseobacteraceae</taxon>
        <taxon>Poseidonocella</taxon>
    </lineage>
</organism>
<comment type="similarity">
    <text evidence="5">Belongs to the CDS family.</text>
</comment>
<proteinExistence type="inferred from homology"/>
<keyword evidence="13 24" id="KW-1133">Transmembrane helix</keyword>
<feature type="transmembrane region" description="Helical" evidence="24">
    <location>
        <begin position="168"/>
        <end position="186"/>
    </location>
</feature>
<evidence type="ECO:0000256" key="7">
    <source>
        <dbReference type="ARBA" id="ARBA00019373"/>
    </source>
</evidence>
<evidence type="ECO:0000256" key="4">
    <source>
        <dbReference type="ARBA" id="ARBA00005189"/>
    </source>
</evidence>
<evidence type="ECO:0000256" key="10">
    <source>
        <dbReference type="ARBA" id="ARBA00022679"/>
    </source>
</evidence>
<name>A0A1I6DEE7_9RHOB</name>
<dbReference type="RefSeq" id="WP_177220459.1">
    <property type="nucleotide sequence ID" value="NZ_FOYI01000003.1"/>
</dbReference>
<dbReference type="Pfam" id="PF01148">
    <property type="entry name" value="CTP_transf_1"/>
    <property type="match status" value="1"/>
</dbReference>
<evidence type="ECO:0000256" key="9">
    <source>
        <dbReference type="ARBA" id="ARBA00022516"/>
    </source>
</evidence>
<dbReference type="PANTHER" id="PTHR46382:SF1">
    <property type="entry name" value="PHOSPHATIDATE CYTIDYLYLTRANSFERASE"/>
    <property type="match status" value="1"/>
</dbReference>
<feature type="transmembrane region" description="Helical" evidence="24">
    <location>
        <begin position="104"/>
        <end position="123"/>
    </location>
</feature>
<feature type="transmembrane region" description="Helical" evidence="24">
    <location>
        <begin position="130"/>
        <end position="148"/>
    </location>
</feature>
<accession>A0A1I6DEE7</accession>
<dbReference type="Proteomes" id="UP000199302">
    <property type="component" value="Unassembled WGS sequence"/>
</dbReference>
<dbReference type="AlphaFoldDB" id="A0A1I6DEE7"/>
<keyword evidence="9" id="KW-0444">Lipid biosynthesis</keyword>
<dbReference type="GO" id="GO:0004605">
    <property type="term" value="F:phosphatidate cytidylyltransferase activity"/>
    <property type="evidence" value="ECO:0007669"/>
    <property type="project" value="UniProtKB-EC"/>
</dbReference>
<evidence type="ECO:0000256" key="11">
    <source>
        <dbReference type="ARBA" id="ARBA00022692"/>
    </source>
</evidence>
<evidence type="ECO:0000256" key="2">
    <source>
        <dbReference type="ARBA" id="ARBA00004651"/>
    </source>
</evidence>
<evidence type="ECO:0000256" key="20">
    <source>
        <dbReference type="ARBA" id="ARBA00032253"/>
    </source>
</evidence>
<evidence type="ECO:0000256" key="15">
    <source>
        <dbReference type="ARBA" id="ARBA00023136"/>
    </source>
</evidence>
<evidence type="ECO:0000256" key="3">
    <source>
        <dbReference type="ARBA" id="ARBA00005119"/>
    </source>
</evidence>
<keyword evidence="10 25" id="KW-0808">Transferase</keyword>
<keyword evidence="17" id="KW-1208">Phospholipid metabolism</keyword>
<keyword evidence="14" id="KW-0443">Lipid metabolism</keyword>
<evidence type="ECO:0000256" key="1">
    <source>
        <dbReference type="ARBA" id="ARBA00001698"/>
    </source>
</evidence>
<evidence type="ECO:0000256" key="16">
    <source>
        <dbReference type="ARBA" id="ARBA00023209"/>
    </source>
</evidence>
<dbReference type="GO" id="GO:0016024">
    <property type="term" value="P:CDP-diacylglycerol biosynthetic process"/>
    <property type="evidence" value="ECO:0007669"/>
    <property type="project" value="TreeGrafter"/>
</dbReference>
<evidence type="ECO:0000256" key="12">
    <source>
        <dbReference type="ARBA" id="ARBA00022695"/>
    </source>
</evidence>
<dbReference type="STRING" id="871652.SAMN04515673_10373"/>
<dbReference type="GO" id="GO:0005886">
    <property type="term" value="C:plasma membrane"/>
    <property type="evidence" value="ECO:0007669"/>
    <property type="project" value="UniProtKB-SubCell"/>
</dbReference>
<dbReference type="EMBL" id="FOYI01000003">
    <property type="protein sequence ID" value="SFR03829.1"/>
    <property type="molecule type" value="Genomic_DNA"/>
</dbReference>
<evidence type="ECO:0000256" key="18">
    <source>
        <dbReference type="ARBA" id="ARBA00029893"/>
    </source>
</evidence>
<reference evidence="25 26" key="1">
    <citation type="submission" date="2016-10" db="EMBL/GenBank/DDBJ databases">
        <authorList>
            <person name="de Groot N.N."/>
        </authorList>
    </citation>
    <scope>NUCLEOTIDE SEQUENCE [LARGE SCALE GENOMIC DNA]</scope>
    <source>
        <strain evidence="26">KMM 9023,NRIC 0796,JCM 17311,KCTC 23692</strain>
    </source>
</reference>
<evidence type="ECO:0000256" key="13">
    <source>
        <dbReference type="ARBA" id="ARBA00022989"/>
    </source>
</evidence>
<dbReference type="EC" id="2.7.7.41" evidence="6"/>
<protein>
    <recommendedName>
        <fullName evidence="7">Phosphatidate cytidylyltransferase</fullName>
        <ecNumber evidence="6">2.7.7.41</ecNumber>
    </recommendedName>
    <alternativeName>
        <fullName evidence="20">CDP-DAG synthase</fullName>
    </alternativeName>
    <alternativeName>
        <fullName evidence="22">CDP-DG synthase</fullName>
    </alternativeName>
    <alternativeName>
        <fullName evidence="18">CDP-diacylglycerol synthase</fullName>
    </alternativeName>
    <alternativeName>
        <fullName evidence="21">CDP-diglyceride pyrophosphorylase</fullName>
    </alternativeName>
    <alternativeName>
        <fullName evidence="23">CDP-diglyceride synthase</fullName>
    </alternativeName>
    <alternativeName>
        <fullName evidence="19">CTP:phosphatidate cytidylyltransferase</fullName>
    </alternativeName>
</protein>
<keyword evidence="12 25" id="KW-0548">Nucleotidyltransferase</keyword>
<dbReference type="PANTHER" id="PTHR46382">
    <property type="entry name" value="PHOSPHATIDATE CYTIDYLYLTRANSFERASE"/>
    <property type="match status" value="1"/>
</dbReference>
<comment type="pathway">
    <text evidence="4">Lipid metabolism.</text>
</comment>
<keyword evidence="26" id="KW-1185">Reference proteome</keyword>
<comment type="pathway">
    <text evidence="3">Phospholipid metabolism; CDP-diacylglycerol biosynthesis; CDP-diacylglycerol from sn-glycerol 3-phosphate: step 3/3.</text>
</comment>
<keyword evidence="15 24" id="KW-0472">Membrane</keyword>
<evidence type="ECO:0000256" key="23">
    <source>
        <dbReference type="ARBA" id="ARBA00033406"/>
    </source>
</evidence>
<evidence type="ECO:0000313" key="25">
    <source>
        <dbReference type="EMBL" id="SFR03829.1"/>
    </source>
</evidence>
<gene>
    <name evidence="25" type="ORF">SAMN04515673_10373</name>
</gene>